<dbReference type="Pfam" id="PF14344">
    <property type="entry name" value="DUF4397"/>
    <property type="match status" value="2"/>
</dbReference>
<name>A0ABV8SY87_9GAMM</name>
<feature type="signal peptide" evidence="1">
    <location>
        <begin position="1"/>
        <end position="26"/>
    </location>
</feature>
<feature type="domain" description="DUF4397" evidence="2">
    <location>
        <begin position="267"/>
        <end position="374"/>
    </location>
</feature>
<keyword evidence="4" id="KW-1185">Reference proteome</keyword>
<evidence type="ECO:0000313" key="3">
    <source>
        <dbReference type="EMBL" id="MFC4311414.1"/>
    </source>
</evidence>
<dbReference type="PROSITE" id="PS51257">
    <property type="entry name" value="PROKAR_LIPOPROTEIN"/>
    <property type="match status" value="1"/>
</dbReference>
<proteinExistence type="predicted"/>
<evidence type="ECO:0000313" key="4">
    <source>
        <dbReference type="Proteomes" id="UP001595904"/>
    </source>
</evidence>
<accession>A0ABV8SY87</accession>
<sequence>MRTWTRAVGAVALLALLAACSNDSLNEDETTFHLRSLNLVEDSPSLQIDVDDTTVSSAGFGGATSFSAGHPGQHTLSFSAILPADLDDDDDDDETETPVSGASAYTFLAGTEYTIVAYGRLDDIHTYMIEGLDQRDDVADDKLVLQFTHASPDTPAVDVYVTASKAGLASRYYVDTLSITETTTPLELSLVRDSDDLDDDSTLSANVVVELMAAGTSNVLYRSESMTFTEQSRIMMAIADTHGPTSIATRLLIVGSGEQRDARDGAGLKFVHISHDTPALDITVGSGLADPLAQNIGFRQSTDYVPIDKGENGMIAVPAGAGSPYVFFEEFTAAVGAHYTAYAMGPASVVDAVVLSADARSVPTQASFRFLHGAGSLEDSELLDLYLRLPGETVDFDDDDTTPSVSSLAYQNPSSQFTLKAGDYDVYFYFAGTSTLVMGPTRFHVDNGDVKTLVLTDDENGGLELLPVDDADHSTQ</sequence>
<evidence type="ECO:0000256" key="1">
    <source>
        <dbReference type="SAM" id="SignalP"/>
    </source>
</evidence>
<comment type="caution">
    <text evidence="3">The sequence shown here is derived from an EMBL/GenBank/DDBJ whole genome shotgun (WGS) entry which is preliminary data.</text>
</comment>
<feature type="chain" id="PRO_5047421075" evidence="1">
    <location>
        <begin position="27"/>
        <end position="476"/>
    </location>
</feature>
<dbReference type="RefSeq" id="WP_380599735.1">
    <property type="nucleotide sequence ID" value="NZ_JBHSDU010000003.1"/>
</dbReference>
<reference evidence="4" key="1">
    <citation type="journal article" date="2019" name="Int. J. Syst. Evol. Microbiol.">
        <title>The Global Catalogue of Microorganisms (GCM) 10K type strain sequencing project: providing services to taxonomists for standard genome sequencing and annotation.</title>
        <authorList>
            <consortium name="The Broad Institute Genomics Platform"/>
            <consortium name="The Broad Institute Genome Sequencing Center for Infectious Disease"/>
            <person name="Wu L."/>
            <person name="Ma J."/>
        </authorList>
    </citation>
    <scope>NUCLEOTIDE SEQUENCE [LARGE SCALE GENOMIC DNA]</scope>
    <source>
        <strain evidence="4">CGMCC 1.10759</strain>
    </source>
</reference>
<feature type="domain" description="DUF4397" evidence="2">
    <location>
        <begin position="33"/>
        <end position="160"/>
    </location>
</feature>
<dbReference type="InterPro" id="IPR025510">
    <property type="entry name" value="DUF4397"/>
</dbReference>
<dbReference type="Proteomes" id="UP001595904">
    <property type="component" value="Unassembled WGS sequence"/>
</dbReference>
<gene>
    <name evidence="3" type="ORF">ACFPN2_20105</name>
</gene>
<organism evidence="3 4">
    <name type="scientific">Steroidobacter flavus</name>
    <dbReference type="NCBI Taxonomy" id="1842136"/>
    <lineage>
        <taxon>Bacteria</taxon>
        <taxon>Pseudomonadati</taxon>
        <taxon>Pseudomonadota</taxon>
        <taxon>Gammaproteobacteria</taxon>
        <taxon>Steroidobacterales</taxon>
        <taxon>Steroidobacteraceae</taxon>
        <taxon>Steroidobacter</taxon>
    </lineage>
</organism>
<dbReference type="EMBL" id="JBHSDU010000003">
    <property type="protein sequence ID" value="MFC4311414.1"/>
    <property type="molecule type" value="Genomic_DNA"/>
</dbReference>
<keyword evidence="1" id="KW-0732">Signal</keyword>
<evidence type="ECO:0000259" key="2">
    <source>
        <dbReference type="Pfam" id="PF14344"/>
    </source>
</evidence>
<protein>
    <submittedName>
        <fullName evidence="3">DUF4397 domain-containing protein</fullName>
    </submittedName>
</protein>